<dbReference type="SUPFAM" id="SSF51735">
    <property type="entry name" value="NAD(P)-binding Rossmann-fold domains"/>
    <property type="match status" value="1"/>
</dbReference>
<protein>
    <recommendedName>
        <fullName evidence="5">NmrA-like domain-containing protein</fullName>
    </recommendedName>
</protein>
<dbReference type="InterPro" id="IPR008030">
    <property type="entry name" value="NmrA-like"/>
</dbReference>
<comment type="subcellular location">
    <subcellularLocation>
        <location evidence="1">Plastid</location>
    </subcellularLocation>
</comment>
<name>A0A4D6WYK2_9FLOR</name>
<evidence type="ECO:0000259" key="5">
    <source>
        <dbReference type="Pfam" id="PF05368"/>
    </source>
</evidence>
<dbReference type="Gene3D" id="3.40.50.720">
    <property type="entry name" value="NAD(P)-binding Rossmann-like Domain"/>
    <property type="match status" value="1"/>
</dbReference>
<dbReference type="InterPro" id="IPR044256">
    <property type="entry name" value="HCF244-like"/>
</dbReference>
<dbReference type="PANTHER" id="PTHR47128">
    <property type="match status" value="1"/>
</dbReference>
<dbReference type="CDD" id="cd05243">
    <property type="entry name" value="SDR_a5"/>
    <property type="match status" value="1"/>
</dbReference>
<proteinExistence type="predicted"/>
<evidence type="ECO:0000256" key="3">
    <source>
        <dbReference type="ARBA" id="ARBA00022640"/>
    </source>
</evidence>
<evidence type="ECO:0000313" key="6">
    <source>
        <dbReference type="EMBL" id="QCI08493.1"/>
    </source>
</evidence>
<reference evidence="6" key="2">
    <citation type="submission" date="2019-04" db="EMBL/GenBank/DDBJ databases">
        <authorList>
            <person name="Pasella M."/>
        </authorList>
    </citation>
    <scope>NUCLEOTIDE SEQUENCE</scope>
    <source>
        <strain evidence="6">PD2951</strain>
    </source>
</reference>
<keyword evidence="4" id="KW-0604">Photosystem II</keyword>
<dbReference type="EMBL" id="MK814735">
    <property type="protein sequence ID" value="QCI08493.1"/>
    <property type="molecule type" value="Genomic_DNA"/>
</dbReference>
<gene>
    <name evidence="6" type="primary">ycf39</name>
</gene>
<evidence type="ECO:0000256" key="4">
    <source>
        <dbReference type="ARBA" id="ARBA00023276"/>
    </source>
</evidence>
<dbReference type="GO" id="GO:0009536">
    <property type="term" value="C:plastid"/>
    <property type="evidence" value="ECO:0007669"/>
    <property type="project" value="UniProtKB-SubCell"/>
</dbReference>
<reference evidence="6" key="1">
    <citation type="journal article" date="2019" name="Mol. Phylogenet. Evol.">
        <title>Morphological evolution and classification of the red algal order Ceramiales inferred using plastid phylogenomics.</title>
        <authorList>
            <person name="Diaz-Tapia P."/>
            <person name="Pasella M.M."/>
            <person name="Verbruggen H."/>
            <person name="Maggs C.A."/>
        </authorList>
    </citation>
    <scope>NUCLEOTIDE SEQUENCE</scope>
    <source>
        <strain evidence="6">PD2951</strain>
    </source>
</reference>
<dbReference type="Pfam" id="PF05368">
    <property type="entry name" value="NmrA"/>
    <property type="match status" value="1"/>
</dbReference>
<geneLocation type="plastid" evidence="6"/>
<evidence type="ECO:0000256" key="2">
    <source>
        <dbReference type="ARBA" id="ARBA00022531"/>
    </source>
</evidence>
<accession>A0A4D6WYK2</accession>
<dbReference type="AlphaFoldDB" id="A0A4D6WYK2"/>
<dbReference type="GO" id="GO:0009523">
    <property type="term" value="C:photosystem II"/>
    <property type="evidence" value="ECO:0007669"/>
    <property type="project" value="UniProtKB-KW"/>
</dbReference>
<organism evidence="6">
    <name type="scientific">Spermothamnion repens</name>
    <dbReference type="NCBI Taxonomy" id="31383"/>
    <lineage>
        <taxon>Eukaryota</taxon>
        <taxon>Rhodophyta</taxon>
        <taxon>Florideophyceae</taxon>
        <taxon>Rhodymeniophycidae</taxon>
        <taxon>Ceramiales</taxon>
        <taxon>Ceramiaceae</taxon>
        <taxon>Spermothamnion</taxon>
    </lineage>
</organism>
<evidence type="ECO:0000256" key="1">
    <source>
        <dbReference type="ARBA" id="ARBA00004474"/>
    </source>
</evidence>
<keyword evidence="3 6" id="KW-0934">Plastid</keyword>
<feature type="domain" description="NmrA-like" evidence="5">
    <location>
        <begin position="3"/>
        <end position="292"/>
    </location>
</feature>
<keyword evidence="2" id="KW-0602">Photosynthesis</keyword>
<dbReference type="GO" id="GO:0015979">
    <property type="term" value="P:photosynthesis"/>
    <property type="evidence" value="ECO:0007669"/>
    <property type="project" value="UniProtKB-KW"/>
</dbReference>
<sequence>MSLLVLGATGTLGRQIVRKALNEGFQVTCLVRNFRKSSFLKEWGAQLVYGDLALPETIPLTLYGITAIIDASTTRVNNLNNVDKIDFYSKCILIRSAVKAKIKRYIFFSILNAHKYPNIHLIQLKLKIETQLRFSNLNYTIFNLSGFFQGIIPQYALPILDQKSVWITGESTPISYINTQDAANIVIKSLSINQFNKKIFPIIGTKAWTSLDIIKLCEKISGQRAKIAKIPLKVLNLLQLLTNLFQWSWNISERLSFIEVLAKGDKFNTSMDEINYLLAINSSELESLEQYLQEYFRKIMNKLKELNYEQLSSINSNMNNDSF</sequence>
<dbReference type="InterPro" id="IPR036291">
    <property type="entry name" value="NAD(P)-bd_dom_sf"/>
</dbReference>
<dbReference type="PANTHER" id="PTHR47128:SF2">
    <property type="entry name" value="PROTEIN HIGH CHLOROPHYLL FLUORESCENCE PHENOTYPE 244, CHLOROPLASTIC"/>
    <property type="match status" value="1"/>
</dbReference>